<feature type="compositionally biased region" description="Low complexity" evidence="1">
    <location>
        <begin position="80"/>
        <end position="89"/>
    </location>
</feature>
<name>A0ABV7MCS0_9PROT</name>
<evidence type="ECO:0000256" key="1">
    <source>
        <dbReference type="SAM" id="MobiDB-lite"/>
    </source>
</evidence>
<evidence type="ECO:0000313" key="3">
    <source>
        <dbReference type="Proteomes" id="UP001595607"/>
    </source>
</evidence>
<protein>
    <submittedName>
        <fullName evidence="2">Uncharacterized protein</fullName>
    </submittedName>
</protein>
<feature type="region of interest" description="Disordered" evidence="1">
    <location>
        <begin position="53"/>
        <end position="106"/>
    </location>
</feature>
<feature type="compositionally biased region" description="Basic and acidic residues" evidence="1">
    <location>
        <begin position="56"/>
        <end position="74"/>
    </location>
</feature>
<comment type="caution">
    <text evidence="2">The sequence shown here is derived from an EMBL/GenBank/DDBJ whole genome shotgun (WGS) entry which is preliminary data.</text>
</comment>
<dbReference type="EMBL" id="JBHRVA010000003">
    <property type="protein sequence ID" value="MFC3303241.1"/>
    <property type="molecule type" value="Genomic_DNA"/>
</dbReference>
<proteinExistence type="predicted"/>
<sequence>MTIKFLACHADDMIALVFNILSADPLLASAAERPEVPEFQCAVDVLMNFATPDGEESQRLRIDPETKKTTRLDEDGNPVEGEGAASADDGGADKGDDEGGSNSVSLDATPMRLCVRGLSYRWRR</sequence>
<reference evidence="3" key="1">
    <citation type="journal article" date="2019" name="Int. J. Syst. Evol. Microbiol.">
        <title>The Global Catalogue of Microorganisms (GCM) 10K type strain sequencing project: providing services to taxonomists for standard genome sequencing and annotation.</title>
        <authorList>
            <consortium name="The Broad Institute Genomics Platform"/>
            <consortium name="The Broad Institute Genome Sequencing Center for Infectious Disease"/>
            <person name="Wu L."/>
            <person name="Ma J."/>
        </authorList>
    </citation>
    <scope>NUCLEOTIDE SEQUENCE [LARGE SCALE GENOMIC DNA]</scope>
    <source>
        <strain evidence="3">KCTC 22245</strain>
    </source>
</reference>
<gene>
    <name evidence="2" type="ORF">ACFONP_10910</name>
</gene>
<organism evidence="2 3">
    <name type="scientific">Parvularcula lutaonensis</name>
    <dbReference type="NCBI Taxonomy" id="491923"/>
    <lineage>
        <taxon>Bacteria</taxon>
        <taxon>Pseudomonadati</taxon>
        <taxon>Pseudomonadota</taxon>
        <taxon>Alphaproteobacteria</taxon>
        <taxon>Parvularculales</taxon>
        <taxon>Parvularculaceae</taxon>
        <taxon>Parvularcula</taxon>
    </lineage>
</organism>
<dbReference type="RefSeq" id="WP_189575611.1">
    <property type="nucleotide sequence ID" value="NZ_BMXU01000002.1"/>
</dbReference>
<evidence type="ECO:0000313" key="2">
    <source>
        <dbReference type="EMBL" id="MFC3303241.1"/>
    </source>
</evidence>
<dbReference type="Proteomes" id="UP001595607">
    <property type="component" value="Unassembled WGS sequence"/>
</dbReference>
<keyword evidence="3" id="KW-1185">Reference proteome</keyword>
<accession>A0ABV7MCS0</accession>